<evidence type="ECO:0000313" key="2">
    <source>
        <dbReference type="WBParaSite" id="JU765_v2.g17473.t1"/>
    </source>
</evidence>
<evidence type="ECO:0000313" key="1">
    <source>
        <dbReference type="Proteomes" id="UP000887576"/>
    </source>
</evidence>
<name>A0AC34QLK5_9BILA</name>
<proteinExistence type="predicted"/>
<organism evidence="1 2">
    <name type="scientific">Panagrolaimus sp. JU765</name>
    <dbReference type="NCBI Taxonomy" id="591449"/>
    <lineage>
        <taxon>Eukaryota</taxon>
        <taxon>Metazoa</taxon>
        <taxon>Ecdysozoa</taxon>
        <taxon>Nematoda</taxon>
        <taxon>Chromadorea</taxon>
        <taxon>Rhabditida</taxon>
        <taxon>Tylenchina</taxon>
        <taxon>Panagrolaimomorpha</taxon>
        <taxon>Panagrolaimoidea</taxon>
        <taxon>Panagrolaimidae</taxon>
        <taxon>Panagrolaimus</taxon>
    </lineage>
</organism>
<sequence>MARNRRDKEVALSKVKKKTRENKSGTIEKIQKSLEEYKNIYVFNIDSMRAQKMTEIRKQLKDSSRIFFAGNGLMRVAFGKDKASEKAPGLHKITNVLKGQCGLIFTNLDDSTVKKLLNDFVDTDYARAGQVVDETITLEAGLLPQFPFSVEPQLRKLGLPVKLEKGEIHLIKDFPVCSEGDKLNPEQAKILKLLGHKLAEFRVKLLARWSEKDGFKLLS</sequence>
<accession>A0AC34QLK5</accession>
<reference evidence="2" key="1">
    <citation type="submission" date="2022-11" db="UniProtKB">
        <authorList>
            <consortium name="WormBaseParasite"/>
        </authorList>
    </citation>
    <scope>IDENTIFICATION</scope>
</reference>
<dbReference type="Proteomes" id="UP000887576">
    <property type="component" value="Unplaced"/>
</dbReference>
<dbReference type="WBParaSite" id="JU765_v2.g17473.t1">
    <property type="protein sequence ID" value="JU765_v2.g17473.t1"/>
    <property type="gene ID" value="JU765_v2.g17473"/>
</dbReference>
<protein>
    <submittedName>
        <fullName evidence="2">Ribosome assembly factor mrt4</fullName>
    </submittedName>
</protein>